<dbReference type="PANTHER" id="PTHR14969">
    <property type="entry name" value="SPHINGOSINE-1-PHOSPHATE PHOSPHOHYDROLASE"/>
    <property type="match status" value="1"/>
</dbReference>
<dbReference type="PANTHER" id="PTHR14969:SF13">
    <property type="entry name" value="AT30094P"/>
    <property type="match status" value="1"/>
</dbReference>
<feature type="transmembrane region" description="Helical" evidence="1">
    <location>
        <begin position="90"/>
        <end position="113"/>
    </location>
</feature>
<keyword evidence="1" id="KW-0472">Membrane</keyword>
<dbReference type="Gene3D" id="1.20.144.10">
    <property type="entry name" value="Phosphatidic acid phosphatase type 2/haloperoxidase"/>
    <property type="match status" value="1"/>
</dbReference>
<protein>
    <submittedName>
        <fullName evidence="3">Phosphatase PAP2 family protein</fullName>
    </submittedName>
</protein>
<reference evidence="3 4" key="1">
    <citation type="submission" date="2019-03" db="EMBL/GenBank/DDBJ databases">
        <title>Complete genome sequence of Spiroplasma gladiatoris TG-1 (DSM 22552).</title>
        <authorList>
            <person name="Lin Y.-C."/>
            <person name="Chou L."/>
            <person name="Kuo C.-H."/>
        </authorList>
    </citation>
    <scope>NUCLEOTIDE SEQUENCE [LARGE SCALE GENOMIC DNA]</scope>
    <source>
        <strain evidence="3 4">TG-1</strain>
    </source>
</reference>
<evidence type="ECO:0000259" key="2">
    <source>
        <dbReference type="SMART" id="SM00014"/>
    </source>
</evidence>
<dbReference type="EMBL" id="CP038013">
    <property type="protein sequence ID" value="QBQ07419.1"/>
    <property type="molecule type" value="Genomic_DNA"/>
</dbReference>
<gene>
    <name evidence="3" type="ORF">SGLAD_v1c02200</name>
</gene>
<dbReference type="SMART" id="SM00014">
    <property type="entry name" value="acidPPc"/>
    <property type="match status" value="1"/>
</dbReference>
<feature type="transmembrane region" description="Helical" evidence="1">
    <location>
        <begin position="52"/>
        <end position="78"/>
    </location>
</feature>
<evidence type="ECO:0000256" key="1">
    <source>
        <dbReference type="SAM" id="Phobius"/>
    </source>
</evidence>
<dbReference type="OrthoDB" id="401048at2"/>
<feature type="transmembrane region" description="Helical" evidence="1">
    <location>
        <begin position="168"/>
        <end position="189"/>
    </location>
</feature>
<feature type="transmembrane region" description="Helical" evidence="1">
    <location>
        <begin position="128"/>
        <end position="156"/>
    </location>
</feature>
<dbReference type="InterPro" id="IPR000326">
    <property type="entry name" value="PAP2/HPO"/>
</dbReference>
<dbReference type="SUPFAM" id="SSF48317">
    <property type="entry name" value="Acid phosphatase/Vanadium-dependent haloperoxidase"/>
    <property type="match status" value="1"/>
</dbReference>
<evidence type="ECO:0000313" key="4">
    <source>
        <dbReference type="Proteomes" id="UP000294309"/>
    </source>
</evidence>
<dbReference type="AlphaFoldDB" id="A0A4V1AQ65"/>
<feature type="transmembrane region" description="Helical" evidence="1">
    <location>
        <begin position="12"/>
        <end position="32"/>
    </location>
</feature>
<proteinExistence type="predicted"/>
<dbReference type="RefSeq" id="WP_134297212.1">
    <property type="nucleotide sequence ID" value="NZ_CP038013.1"/>
</dbReference>
<keyword evidence="4" id="KW-1185">Reference proteome</keyword>
<evidence type="ECO:0000313" key="3">
    <source>
        <dbReference type="EMBL" id="QBQ07419.1"/>
    </source>
</evidence>
<sequence>MLFKTKKNNLIFWIISFLIFFSIFTIASIYDYDISLKNFENYNQNNIFLELIMYVFNIYGHSIISFPVYISITLATFLVFKKNKEGFKKYIKIIISIFYGSLFLLSLLFFSFYKSIEDWNETKSINQLIIQLTISSVALLLGILTIIFIHLIFYTNKIIKTKIDIEKVGFNAVLCLIFILISMVVVYILKIGVARPRPREIFNLENPKDAFKYPFEISIKNRSGQSFPSGHTQSACSVFGLLFFIDKKNNLCKKLYYYLLVIFSILAILTGVSRILILAHFLTDVLMAYFICLVAFLITKYWLPKYLIKKEISYKEKISQKKGNKNG</sequence>
<organism evidence="3 4">
    <name type="scientific">Spiroplasma gladiatoris</name>
    <dbReference type="NCBI Taxonomy" id="2143"/>
    <lineage>
        <taxon>Bacteria</taxon>
        <taxon>Bacillati</taxon>
        <taxon>Mycoplasmatota</taxon>
        <taxon>Mollicutes</taxon>
        <taxon>Entomoplasmatales</taxon>
        <taxon>Spiroplasmataceae</taxon>
        <taxon>Spiroplasma</taxon>
    </lineage>
</organism>
<name>A0A4V1AQ65_9MOLU</name>
<dbReference type="InterPro" id="IPR036938">
    <property type="entry name" value="PAP2/HPO_sf"/>
</dbReference>
<feature type="transmembrane region" description="Helical" evidence="1">
    <location>
        <begin position="285"/>
        <end position="303"/>
    </location>
</feature>
<accession>A0A4V1AQ65</accession>
<feature type="transmembrane region" description="Helical" evidence="1">
    <location>
        <begin position="257"/>
        <end position="279"/>
    </location>
</feature>
<keyword evidence="1" id="KW-1133">Transmembrane helix</keyword>
<dbReference type="Proteomes" id="UP000294309">
    <property type="component" value="Chromosome"/>
</dbReference>
<keyword evidence="1" id="KW-0812">Transmembrane</keyword>
<dbReference type="KEGG" id="sgq:SGLAD_v1c02200"/>
<feature type="domain" description="Phosphatidic acid phosphatase type 2/haloperoxidase" evidence="2">
    <location>
        <begin position="172"/>
        <end position="300"/>
    </location>
</feature>
<dbReference type="Pfam" id="PF01569">
    <property type="entry name" value="PAP2"/>
    <property type="match status" value="1"/>
</dbReference>